<evidence type="ECO:0000256" key="1">
    <source>
        <dbReference type="ARBA" id="ARBA00004127"/>
    </source>
</evidence>
<evidence type="ECO:0000256" key="2">
    <source>
        <dbReference type="ARBA" id="ARBA00007049"/>
    </source>
</evidence>
<keyword evidence="4 6" id="KW-1133">Transmembrane helix</keyword>
<dbReference type="InParanoid" id="A0A0V0R7V9"/>
<dbReference type="AlphaFoldDB" id="A0A0V0R7V9"/>
<keyword evidence="8" id="KW-1185">Reference proteome</keyword>
<evidence type="ECO:0000313" key="8">
    <source>
        <dbReference type="Proteomes" id="UP000054937"/>
    </source>
</evidence>
<evidence type="ECO:0000256" key="4">
    <source>
        <dbReference type="ARBA" id="ARBA00022989"/>
    </source>
</evidence>
<feature type="transmembrane region" description="Helical" evidence="6">
    <location>
        <begin position="188"/>
        <end position="207"/>
    </location>
</feature>
<comment type="similarity">
    <text evidence="2">Belongs to the CCC1 family.</text>
</comment>
<evidence type="ECO:0000313" key="7">
    <source>
        <dbReference type="EMBL" id="KRX10580.1"/>
    </source>
</evidence>
<evidence type="ECO:0000256" key="6">
    <source>
        <dbReference type="SAM" id="Phobius"/>
    </source>
</evidence>
<proteinExistence type="inferred from homology"/>
<gene>
    <name evidence="7" type="ORF">PPERSA_05400</name>
</gene>
<dbReference type="GO" id="GO:0012505">
    <property type="term" value="C:endomembrane system"/>
    <property type="evidence" value="ECO:0007669"/>
    <property type="project" value="UniProtKB-SubCell"/>
</dbReference>
<evidence type="ECO:0008006" key="9">
    <source>
        <dbReference type="Google" id="ProtNLM"/>
    </source>
</evidence>
<reference evidence="7 8" key="1">
    <citation type="journal article" date="2015" name="Sci. Rep.">
        <title>Genome of the facultative scuticociliatosis pathogen Pseudocohnilembus persalinus provides insight into its virulence through horizontal gene transfer.</title>
        <authorList>
            <person name="Xiong J."/>
            <person name="Wang G."/>
            <person name="Cheng J."/>
            <person name="Tian M."/>
            <person name="Pan X."/>
            <person name="Warren A."/>
            <person name="Jiang C."/>
            <person name="Yuan D."/>
            <person name="Miao W."/>
        </authorList>
    </citation>
    <scope>NUCLEOTIDE SEQUENCE [LARGE SCALE GENOMIC DNA]</scope>
    <source>
        <strain evidence="7">36N120E</strain>
    </source>
</reference>
<evidence type="ECO:0000256" key="3">
    <source>
        <dbReference type="ARBA" id="ARBA00022692"/>
    </source>
</evidence>
<protein>
    <recommendedName>
        <fullName evidence="9">Ccc1 family</fullName>
    </recommendedName>
</protein>
<dbReference type="InterPro" id="IPR008217">
    <property type="entry name" value="Ccc1_fam"/>
</dbReference>
<name>A0A0V0R7V9_PSEPJ</name>
<keyword evidence="3 6" id="KW-0812">Transmembrane</keyword>
<dbReference type="PANTHER" id="PTHR31851">
    <property type="entry name" value="FE(2+)/MN(2+) TRANSPORTER PCL1"/>
    <property type="match status" value="1"/>
</dbReference>
<dbReference type="Pfam" id="PF01988">
    <property type="entry name" value="VIT1"/>
    <property type="match status" value="1"/>
</dbReference>
<feature type="transmembrane region" description="Helical" evidence="6">
    <location>
        <begin position="248"/>
        <end position="270"/>
    </location>
</feature>
<sequence>MATRDLELARLAFKNKDINMVKKAHAATNPDEDDDSWATCDHKHDENHSRSGDYIKSAVYGGLDGMITTFSVVMASEGAGLLPIIVLTMGVANLIGDGISMALGDYLSSKSEQDFQKLERQREEWEVENNPNGEKKEMYELYVEKGMDPEDAKQMVNLLAKNKKVWVDVMMVEELGLIPEEESPVKNAIITFFSFCIFGVIPILPYIIGEIGSWENNLFWWSLGLTIVALWTLGILKSRVTQQSWVKSGLETFIMGALAAAASYIIGYIFEQTVSGYDSSA</sequence>
<dbReference type="OrthoDB" id="302386at2759"/>
<dbReference type="EMBL" id="LDAU01000025">
    <property type="protein sequence ID" value="KRX10580.1"/>
    <property type="molecule type" value="Genomic_DNA"/>
</dbReference>
<accession>A0A0V0R7V9</accession>
<evidence type="ECO:0000256" key="5">
    <source>
        <dbReference type="ARBA" id="ARBA00023136"/>
    </source>
</evidence>
<comment type="subcellular location">
    <subcellularLocation>
        <location evidence="1">Endomembrane system</location>
        <topology evidence="1">Multi-pass membrane protein</topology>
    </subcellularLocation>
</comment>
<feature type="transmembrane region" description="Helical" evidence="6">
    <location>
        <begin position="219"/>
        <end position="236"/>
    </location>
</feature>
<dbReference type="GO" id="GO:0005384">
    <property type="term" value="F:manganese ion transmembrane transporter activity"/>
    <property type="evidence" value="ECO:0007669"/>
    <property type="project" value="InterPro"/>
</dbReference>
<dbReference type="OMA" id="QMCCVGG"/>
<organism evidence="7 8">
    <name type="scientific">Pseudocohnilembus persalinus</name>
    <name type="common">Ciliate</name>
    <dbReference type="NCBI Taxonomy" id="266149"/>
    <lineage>
        <taxon>Eukaryota</taxon>
        <taxon>Sar</taxon>
        <taxon>Alveolata</taxon>
        <taxon>Ciliophora</taxon>
        <taxon>Intramacronucleata</taxon>
        <taxon>Oligohymenophorea</taxon>
        <taxon>Scuticociliatia</taxon>
        <taxon>Philasterida</taxon>
        <taxon>Pseudocohnilembidae</taxon>
        <taxon>Pseudocohnilembus</taxon>
    </lineage>
</organism>
<dbReference type="CDD" id="cd02434">
    <property type="entry name" value="Nodulin-21_like_3"/>
    <property type="match status" value="1"/>
</dbReference>
<keyword evidence="5 6" id="KW-0472">Membrane</keyword>
<comment type="caution">
    <text evidence="7">The sequence shown here is derived from an EMBL/GenBank/DDBJ whole genome shotgun (WGS) entry which is preliminary data.</text>
</comment>
<dbReference type="GO" id="GO:0030026">
    <property type="term" value="P:intracellular manganese ion homeostasis"/>
    <property type="evidence" value="ECO:0007669"/>
    <property type="project" value="InterPro"/>
</dbReference>
<dbReference type="Proteomes" id="UP000054937">
    <property type="component" value="Unassembled WGS sequence"/>
</dbReference>